<reference evidence="1 2" key="1">
    <citation type="journal article" date="2020" name="Microbiome">
        <title>Single-cell genomics of uncultured bacteria reveals dietary fiber responders in the mouse gut microbiota.</title>
        <authorList>
            <person name="Chijiiwa R."/>
            <person name="Hosokawa M."/>
            <person name="Kogawa M."/>
            <person name="Nishikawa Y."/>
            <person name="Ide K."/>
            <person name="Sakanashi C."/>
            <person name="Takahashi K."/>
            <person name="Takeyama H."/>
        </authorList>
    </citation>
    <scope>NUCLEOTIDE SEQUENCE [LARGE SCALE GENOMIC DNA]</scope>
    <source>
        <strain evidence="1">IMSAGC_001</strain>
    </source>
</reference>
<dbReference type="AlphaFoldDB" id="A0A7I9ZYC3"/>
<evidence type="ECO:0000313" key="1">
    <source>
        <dbReference type="EMBL" id="GFH84789.1"/>
    </source>
</evidence>
<sequence length="76" mass="8640">MSRYDKKQGLDGIATLTNDPLALDNIRKLKVGYKVMCNDNGKLGTVEYVDNDEYGCTVLFEDSEETWIECDQLSKQ</sequence>
<dbReference type="Gene3D" id="2.30.30.140">
    <property type="match status" value="1"/>
</dbReference>
<dbReference type="EMBL" id="BLLS01000002">
    <property type="protein sequence ID" value="GFH84789.1"/>
    <property type="molecule type" value="Genomic_DNA"/>
</dbReference>
<protein>
    <recommendedName>
        <fullName evidence="3">DUF4926 domain-containing protein</fullName>
    </recommendedName>
</protein>
<gene>
    <name evidence="1" type="ORF">IMSAGC001_00184</name>
</gene>
<organism evidence="1 2">
    <name type="scientific">Bacteroides acidifaciens</name>
    <dbReference type="NCBI Taxonomy" id="85831"/>
    <lineage>
        <taxon>Bacteria</taxon>
        <taxon>Pseudomonadati</taxon>
        <taxon>Bacteroidota</taxon>
        <taxon>Bacteroidia</taxon>
        <taxon>Bacteroidales</taxon>
        <taxon>Bacteroidaceae</taxon>
        <taxon>Bacteroides</taxon>
    </lineage>
</organism>
<comment type="caution">
    <text evidence="1">The sequence shown here is derived from an EMBL/GenBank/DDBJ whole genome shotgun (WGS) entry which is preliminary data.</text>
</comment>
<proteinExistence type="predicted"/>
<dbReference type="Proteomes" id="UP000491181">
    <property type="component" value="Unassembled WGS sequence"/>
</dbReference>
<evidence type="ECO:0000313" key="2">
    <source>
        <dbReference type="Proteomes" id="UP000491181"/>
    </source>
</evidence>
<name>A0A7I9ZYC3_9BACE</name>
<dbReference type="RefSeq" id="WP_172503486.1">
    <property type="nucleotide sequence ID" value="NZ_BLLS01000002.1"/>
</dbReference>
<evidence type="ECO:0008006" key="3">
    <source>
        <dbReference type="Google" id="ProtNLM"/>
    </source>
</evidence>
<accession>A0A7I9ZYC3</accession>